<reference evidence="1 2" key="1">
    <citation type="submission" date="2023-07" db="EMBL/GenBank/DDBJ databases">
        <title>Sorghum-associated microbial communities from plants grown in Nebraska, USA.</title>
        <authorList>
            <person name="Schachtman D."/>
        </authorList>
    </citation>
    <scope>NUCLEOTIDE SEQUENCE [LARGE SCALE GENOMIC DNA]</scope>
    <source>
        <strain evidence="1 2">4138</strain>
    </source>
</reference>
<gene>
    <name evidence="1" type="ORF">J2W69_001778</name>
</gene>
<keyword evidence="2" id="KW-1185">Reference proteome</keyword>
<comment type="caution">
    <text evidence="1">The sequence shown here is derived from an EMBL/GenBank/DDBJ whole genome shotgun (WGS) entry which is preliminary data.</text>
</comment>
<name>A0ABU1VZ35_9GAMM</name>
<evidence type="ECO:0000313" key="2">
    <source>
        <dbReference type="Proteomes" id="UP001257909"/>
    </source>
</evidence>
<proteinExistence type="predicted"/>
<evidence type="ECO:0000313" key="1">
    <source>
        <dbReference type="EMBL" id="MDR7120840.1"/>
    </source>
</evidence>
<accession>A0ABU1VZ35</accession>
<dbReference type="Proteomes" id="UP001257909">
    <property type="component" value="Unassembled WGS sequence"/>
</dbReference>
<sequence length="94" mass="10914">MQQRVRMRFLYHKIELLSATSFSILQRQMTRHPEALNLDLARSQQVVRNFLLCIEQELLGSENPCIAAIRILKKPQQLLLALVDASLNHLQLVH</sequence>
<organism evidence="1 2">
    <name type="scientific">Rheinheimera soli</name>
    <dbReference type="NCBI Taxonomy" id="443616"/>
    <lineage>
        <taxon>Bacteria</taxon>
        <taxon>Pseudomonadati</taxon>
        <taxon>Pseudomonadota</taxon>
        <taxon>Gammaproteobacteria</taxon>
        <taxon>Chromatiales</taxon>
        <taxon>Chromatiaceae</taxon>
        <taxon>Rheinheimera</taxon>
    </lineage>
</organism>
<protein>
    <submittedName>
        <fullName evidence="1">Uncharacterized protein</fullName>
    </submittedName>
</protein>
<dbReference type="EMBL" id="JAVDWR010000004">
    <property type="protein sequence ID" value="MDR7120840.1"/>
    <property type="molecule type" value="Genomic_DNA"/>
</dbReference>